<feature type="transmembrane region" description="Helical" evidence="6">
    <location>
        <begin position="191"/>
        <end position="211"/>
    </location>
</feature>
<dbReference type="Pfam" id="PF00892">
    <property type="entry name" value="EamA"/>
    <property type="match status" value="1"/>
</dbReference>
<dbReference type="InterPro" id="IPR000620">
    <property type="entry name" value="EamA_dom"/>
</dbReference>
<keyword evidence="5 6" id="KW-0472">Membrane</keyword>
<dbReference type="InterPro" id="IPR030184">
    <property type="entry name" value="WAT1-related"/>
</dbReference>
<feature type="domain" description="EamA" evidence="7">
    <location>
        <begin position="25"/>
        <end position="147"/>
    </location>
</feature>
<feature type="transmembrane region" description="Helical" evidence="6">
    <location>
        <begin position="223"/>
        <end position="245"/>
    </location>
</feature>
<feature type="transmembrane region" description="Helical" evidence="6">
    <location>
        <begin position="314"/>
        <end position="333"/>
    </location>
</feature>
<comment type="similarity">
    <text evidence="2 6">Belongs to the drug/metabolite transporter (DMT) superfamily. Plant drug/metabolite exporter (P-DME) (TC 2.A.7.4) family.</text>
</comment>
<feature type="transmembrane region" description="Helical" evidence="6">
    <location>
        <begin position="136"/>
        <end position="156"/>
    </location>
</feature>
<dbReference type="OrthoDB" id="1727045at2759"/>
<accession>A0A5A7UEP6</accession>
<keyword evidence="4 6" id="KW-1133">Transmembrane helix</keyword>
<evidence type="ECO:0000256" key="6">
    <source>
        <dbReference type="RuleBase" id="RU363077"/>
    </source>
</evidence>
<evidence type="ECO:0000256" key="1">
    <source>
        <dbReference type="ARBA" id="ARBA00004141"/>
    </source>
</evidence>
<feature type="transmembrane region" description="Helical" evidence="6">
    <location>
        <begin position="41"/>
        <end position="62"/>
    </location>
</feature>
<dbReference type="AlphaFoldDB" id="A0A5A7UEP6"/>
<feature type="transmembrane region" description="Helical" evidence="6">
    <location>
        <begin position="106"/>
        <end position="124"/>
    </location>
</feature>
<protein>
    <recommendedName>
        <fullName evidence="6">WAT1-related protein</fullName>
    </recommendedName>
</protein>
<comment type="caution">
    <text evidence="8">The sequence shown here is derived from an EMBL/GenBank/DDBJ whole genome shotgun (WGS) entry which is preliminary data.</text>
</comment>
<gene>
    <name evidence="8" type="ORF">E6C27_scaffold135G00680</name>
</gene>
<feature type="transmembrane region" description="Helical" evidence="6">
    <location>
        <begin position="257"/>
        <end position="279"/>
    </location>
</feature>
<evidence type="ECO:0000256" key="2">
    <source>
        <dbReference type="ARBA" id="ARBA00007635"/>
    </source>
</evidence>
<reference evidence="8 9" key="1">
    <citation type="submission" date="2019-08" db="EMBL/GenBank/DDBJ databases">
        <title>Draft genome sequences of two oriental melons (Cucumis melo L. var makuwa).</title>
        <authorList>
            <person name="Kwon S.-Y."/>
        </authorList>
    </citation>
    <scope>NUCLEOTIDE SEQUENCE [LARGE SCALE GENOMIC DNA]</scope>
    <source>
        <strain evidence="9">cv. SW 3</strain>
        <tissue evidence="8">Leaf</tissue>
    </source>
</reference>
<dbReference type="PANTHER" id="PTHR31218">
    <property type="entry name" value="WAT1-RELATED PROTEIN"/>
    <property type="match status" value="1"/>
</dbReference>
<dbReference type="EMBL" id="SSTE01009109">
    <property type="protein sequence ID" value="KAA0053694.1"/>
    <property type="molecule type" value="Genomic_DNA"/>
</dbReference>
<dbReference type="STRING" id="1194695.A0A5A7UEP6"/>
<evidence type="ECO:0000256" key="4">
    <source>
        <dbReference type="ARBA" id="ARBA00022989"/>
    </source>
</evidence>
<name>A0A5A7UEP6_CUCMM</name>
<comment type="subcellular location">
    <subcellularLocation>
        <location evidence="1 6">Membrane</location>
        <topology evidence="1 6">Multi-pass membrane protein</topology>
    </subcellularLocation>
</comment>
<dbReference type="GO" id="GO:0016020">
    <property type="term" value="C:membrane"/>
    <property type="evidence" value="ECO:0007669"/>
    <property type="project" value="UniProtKB-SubCell"/>
</dbReference>
<evidence type="ECO:0000256" key="3">
    <source>
        <dbReference type="ARBA" id="ARBA00022692"/>
    </source>
</evidence>
<feature type="transmembrane region" description="Helical" evidence="6">
    <location>
        <begin position="291"/>
        <end position="308"/>
    </location>
</feature>
<dbReference type="SUPFAM" id="SSF103481">
    <property type="entry name" value="Multidrug resistance efflux transporter EmrE"/>
    <property type="match status" value="2"/>
</dbReference>
<evidence type="ECO:0000313" key="8">
    <source>
        <dbReference type="EMBL" id="KAA0053694.1"/>
    </source>
</evidence>
<dbReference type="InterPro" id="IPR037185">
    <property type="entry name" value="EmrE-like"/>
</dbReference>
<proteinExistence type="inferred from homology"/>
<organism evidence="8 9">
    <name type="scientific">Cucumis melo var. makuwa</name>
    <name type="common">Oriental melon</name>
    <dbReference type="NCBI Taxonomy" id="1194695"/>
    <lineage>
        <taxon>Eukaryota</taxon>
        <taxon>Viridiplantae</taxon>
        <taxon>Streptophyta</taxon>
        <taxon>Embryophyta</taxon>
        <taxon>Tracheophyta</taxon>
        <taxon>Spermatophyta</taxon>
        <taxon>Magnoliopsida</taxon>
        <taxon>eudicotyledons</taxon>
        <taxon>Gunneridae</taxon>
        <taxon>Pentapetalae</taxon>
        <taxon>rosids</taxon>
        <taxon>fabids</taxon>
        <taxon>Cucurbitales</taxon>
        <taxon>Cucurbitaceae</taxon>
        <taxon>Benincaseae</taxon>
        <taxon>Cucumis</taxon>
    </lineage>
</organism>
<dbReference type="Proteomes" id="UP000321393">
    <property type="component" value="Unassembled WGS sequence"/>
</dbReference>
<dbReference type="GO" id="GO:0022857">
    <property type="term" value="F:transmembrane transporter activity"/>
    <property type="evidence" value="ECO:0007669"/>
    <property type="project" value="InterPro"/>
</dbReference>
<sequence>MDQRRLFYKELVPFAAMVAAECATVGSNTGFKAATARGLSYYVFTLYVCIVAAAALIPFAFFFHKSAELPPNKISFFFQIVCLSALGLSCQLLGNKGLEYSSPTLSSAISNLIPAFTFMLAVFFRMEKIDLKRSSSIVKIVGSAVSISGALVVVLYKGPIVISNPYSPRPKQLGLLYPNPPLDSSHPQPNWIMGGLCFVFQYLCNSFWYILQTQIIKVYPDEISVVAVYYLIQALLTAPICLIAETDMNAWKLTNPLIFLFIFNSGLMGQSFVAAIHTWGLNLKGPVYVSSFRPLSIAIAAAMGAILLGDDLHLGSIIGAIIISIGFYGILWGKAKEEELKGLEDACGLESSSKAPLLQYYKLEEA</sequence>
<keyword evidence="3 6" id="KW-0812">Transmembrane</keyword>
<evidence type="ECO:0000313" key="9">
    <source>
        <dbReference type="Proteomes" id="UP000321393"/>
    </source>
</evidence>
<evidence type="ECO:0000256" key="5">
    <source>
        <dbReference type="ARBA" id="ARBA00023136"/>
    </source>
</evidence>
<evidence type="ECO:0000259" key="7">
    <source>
        <dbReference type="Pfam" id="PF00892"/>
    </source>
</evidence>